<gene>
    <name evidence="2" type="ORF">BDZ85DRAFT_262863</name>
</gene>
<evidence type="ECO:0000313" key="3">
    <source>
        <dbReference type="Proteomes" id="UP000799538"/>
    </source>
</evidence>
<dbReference type="AlphaFoldDB" id="A0A6A6GBJ2"/>
<dbReference type="EMBL" id="ML992507">
    <property type="protein sequence ID" value="KAF2223037.1"/>
    <property type="molecule type" value="Genomic_DNA"/>
</dbReference>
<evidence type="ECO:0000256" key="1">
    <source>
        <dbReference type="SAM" id="MobiDB-lite"/>
    </source>
</evidence>
<protein>
    <submittedName>
        <fullName evidence="2">Uncharacterized protein</fullName>
    </submittedName>
</protein>
<feature type="compositionally biased region" description="Pro residues" evidence="1">
    <location>
        <begin position="1"/>
        <end position="19"/>
    </location>
</feature>
<reference evidence="3" key="1">
    <citation type="journal article" date="2020" name="Stud. Mycol.">
        <title>101 Dothideomycetes genomes: A test case for predicting lifestyles and emergence of pathogens.</title>
        <authorList>
            <person name="Haridas S."/>
            <person name="Albert R."/>
            <person name="Binder M."/>
            <person name="Bloem J."/>
            <person name="LaButti K."/>
            <person name="Salamov A."/>
            <person name="Andreopoulos B."/>
            <person name="Baker S."/>
            <person name="Barry K."/>
            <person name="Bills G."/>
            <person name="Bluhm B."/>
            <person name="Cannon C."/>
            <person name="Castanera R."/>
            <person name="Culley D."/>
            <person name="Daum C."/>
            <person name="Ezra D."/>
            <person name="Gonzalez J."/>
            <person name="Henrissat B."/>
            <person name="Kuo A."/>
            <person name="Liang C."/>
            <person name="Lipzen A."/>
            <person name="Lutzoni F."/>
            <person name="Magnuson J."/>
            <person name="Mondo S."/>
            <person name="Nolan M."/>
            <person name="Ohm R."/>
            <person name="Pangilinan J."/>
            <person name="Park H.-J."/>
            <person name="Ramirez L."/>
            <person name="Alfaro M."/>
            <person name="Sun H."/>
            <person name="Tritt A."/>
            <person name="Yoshinaga Y."/>
            <person name="Zwiers L.-H."/>
            <person name="Turgeon B."/>
            <person name="Goodwin S."/>
            <person name="Spatafora J."/>
            <person name="Crous P."/>
            <person name="Grigoriev I."/>
        </authorList>
    </citation>
    <scope>NUCLEOTIDE SEQUENCE [LARGE SCALE GENOMIC DNA]</scope>
    <source>
        <strain evidence="3">CECT 20119</strain>
    </source>
</reference>
<proteinExistence type="predicted"/>
<dbReference type="Proteomes" id="UP000799538">
    <property type="component" value="Unassembled WGS sequence"/>
</dbReference>
<evidence type="ECO:0000313" key="2">
    <source>
        <dbReference type="EMBL" id="KAF2223037.1"/>
    </source>
</evidence>
<feature type="region of interest" description="Disordered" evidence="1">
    <location>
        <begin position="1"/>
        <end position="77"/>
    </location>
</feature>
<sequence>MHHPQSRPPPDSKTPPTHSPAPTHESSPLSRRLPHAPPGRRTVKGYILLPRRRASHLRPVTPVKPPSRTRPACISLG</sequence>
<name>A0A6A6GBJ2_9PEZI</name>
<keyword evidence="3" id="KW-1185">Reference proteome</keyword>
<accession>A0A6A6GBJ2</accession>
<organism evidence="2 3">
    <name type="scientific">Elsinoe ampelina</name>
    <dbReference type="NCBI Taxonomy" id="302913"/>
    <lineage>
        <taxon>Eukaryota</taxon>
        <taxon>Fungi</taxon>
        <taxon>Dikarya</taxon>
        <taxon>Ascomycota</taxon>
        <taxon>Pezizomycotina</taxon>
        <taxon>Dothideomycetes</taxon>
        <taxon>Dothideomycetidae</taxon>
        <taxon>Myriangiales</taxon>
        <taxon>Elsinoaceae</taxon>
        <taxon>Elsinoe</taxon>
    </lineage>
</organism>